<dbReference type="Proteomes" id="UP001501727">
    <property type="component" value="Unassembled WGS sequence"/>
</dbReference>
<accession>A0ABP7M4V0</accession>
<name>A0ABP7M4V0_9GAMM</name>
<proteinExistence type="predicted"/>
<feature type="region of interest" description="Disordered" evidence="1">
    <location>
        <begin position="83"/>
        <end position="110"/>
    </location>
</feature>
<reference evidence="3" key="1">
    <citation type="journal article" date="2019" name="Int. J. Syst. Evol. Microbiol.">
        <title>The Global Catalogue of Microorganisms (GCM) 10K type strain sequencing project: providing services to taxonomists for standard genome sequencing and annotation.</title>
        <authorList>
            <consortium name="The Broad Institute Genomics Platform"/>
            <consortium name="The Broad Institute Genome Sequencing Center for Infectious Disease"/>
            <person name="Wu L."/>
            <person name="Ma J."/>
        </authorList>
    </citation>
    <scope>NUCLEOTIDE SEQUENCE [LARGE SCALE GENOMIC DNA]</scope>
    <source>
        <strain evidence="3">JCM 16916</strain>
    </source>
</reference>
<evidence type="ECO:0000256" key="1">
    <source>
        <dbReference type="SAM" id="MobiDB-lite"/>
    </source>
</evidence>
<sequence length="110" mass="11720">MAAVAMPGVAAMRIPTNHKHATPAHQPHAVIPAKAGLSTDECPVIQWRRYLTPAPDREGDWVSAFAGMTARGAEMTAGKTLRARKHAAPAHRPIARTPLTHSPPHSAARS</sequence>
<dbReference type="EMBL" id="BAAAZU010000001">
    <property type="protein sequence ID" value="GAA3912306.1"/>
    <property type="molecule type" value="Genomic_DNA"/>
</dbReference>
<comment type="caution">
    <text evidence="2">The sequence shown here is derived from an EMBL/GenBank/DDBJ whole genome shotgun (WGS) entry which is preliminary data.</text>
</comment>
<gene>
    <name evidence="2" type="ORF">GCM10022229_01150</name>
</gene>
<keyword evidence="3" id="KW-1185">Reference proteome</keyword>
<evidence type="ECO:0000313" key="2">
    <source>
        <dbReference type="EMBL" id="GAA3912306.1"/>
    </source>
</evidence>
<evidence type="ECO:0000313" key="3">
    <source>
        <dbReference type="Proteomes" id="UP001501727"/>
    </source>
</evidence>
<organism evidence="2 3">
    <name type="scientific">Luteimonas lutimaris</name>
    <dbReference type="NCBI Taxonomy" id="698645"/>
    <lineage>
        <taxon>Bacteria</taxon>
        <taxon>Pseudomonadati</taxon>
        <taxon>Pseudomonadota</taxon>
        <taxon>Gammaproteobacteria</taxon>
        <taxon>Lysobacterales</taxon>
        <taxon>Lysobacteraceae</taxon>
        <taxon>Luteimonas</taxon>
    </lineage>
</organism>
<protein>
    <submittedName>
        <fullName evidence="2">Uncharacterized protein</fullName>
    </submittedName>
</protein>